<evidence type="ECO:0000313" key="2">
    <source>
        <dbReference type="Proteomes" id="UP000219285"/>
    </source>
</evidence>
<reference evidence="1 2" key="2">
    <citation type="submission" date="2020-04" db="EMBL/GenBank/DDBJ databases">
        <title>Complete genome sequence of Alteromonas pelagimontana 5.12T.</title>
        <authorList>
            <person name="Sinha R.K."/>
            <person name="Krishnan K.P."/>
            <person name="Kurian J.P."/>
        </authorList>
    </citation>
    <scope>NUCLEOTIDE SEQUENCE [LARGE SCALE GENOMIC DNA]</scope>
    <source>
        <strain evidence="1 2">5.12</strain>
    </source>
</reference>
<reference evidence="2" key="1">
    <citation type="submission" date="2014-12" db="EMBL/GenBank/DDBJ databases">
        <title>Complete genome sequence of a multi-drug resistant Klebsiella pneumoniae.</title>
        <authorList>
            <person name="Hua X."/>
            <person name="Chen Q."/>
            <person name="Li X."/>
            <person name="Feng Y."/>
            <person name="Ruan Z."/>
            <person name="Yu Y."/>
        </authorList>
    </citation>
    <scope>NUCLEOTIDE SEQUENCE [LARGE SCALE GENOMIC DNA]</scope>
    <source>
        <strain evidence="2">5.12</strain>
    </source>
</reference>
<dbReference type="AlphaFoldDB" id="A0A6M4M8T1"/>
<evidence type="ECO:0000313" key="1">
    <source>
        <dbReference type="EMBL" id="QJR79604.1"/>
    </source>
</evidence>
<sequence length="48" mass="5500">MITHQSNELIKLYHFYRKGVMAVAGGIYDQPVKYVDAMQIIEAQVNSE</sequence>
<dbReference type="KEGG" id="apel:CA267_001730"/>
<dbReference type="Proteomes" id="UP000219285">
    <property type="component" value="Chromosome"/>
</dbReference>
<organism evidence="1 2">
    <name type="scientific">Alteromonas pelagimontana</name>
    <dbReference type="NCBI Taxonomy" id="1858656"/>
    <lineage>
        <taxon>Bacteria</taxon>
        <taxon>Pseudomonadati</taxon>
        <taxon>Pseudomonadota</taxon>
        <taxon>Gammaproteobacteria</taxon>
        <taxon>Alteromonadales</taxon>
        <taxon>Alteromonadaceae</taxon>
        <taxon>Alteromonas/Salinimonas group</taxon>
        <taxon>Alteromonas</taxon>
    </lineage>
</organism>
<dbReference type="EMBL" id="CP052766">
    <property type="protein sequence ID" value="QJR79604.1"/>
    <property type="molecule type" value="Genomic_DNA"/>
</dbReference>
<dbReference type="RefSeq" id="WP_170669000.1">
    <property type="nucleotide sequence ID" value="NZ_CP052766.1"/>
</dbReference>
<accession>A0A6M4M8T1</accession>
<evidence type="ECO:0008006" key="3">
    <source>
        <dbReference type="Google" id="ProtNLM"/>
    </source>
</evidence>
<name>A0A6M4M8T1_9ALTE</name>
<gene>
    <name evidence="1" type="ORF">CA267_001730</name>
</gene>
<keyword evidence="2" id="KW-1185">Reference proteome</keyword>
<protein>
    <recommendedName>
        <fullName evidence="3">ABC transporter ATP-binding protein</fullName>
    </recommendedName>
</protein>
<proteinExistence type="predicted"/>